<evidence type="ECO:0008006" key="3">
    <source>
        <dbReference type="Google" id="ProtNLM"/>
    </source>
</evidence>
<protein>
    <recommendedName>
        <fullName evidence="3">DOPA 4,5-dioxygenase</fullName>
    </recommendedName>
</protein>
<name>A0A150WNC9_BDEBC</name>
<dbReference type="RefSeq" id="WP_061833458.1">
    <property type="nucleotide sequence ID" value="NZ_LUKE01000001.1"/>
</dbReference>
<dbReference type="SUPFAM" id="SSF143410">
    <property type="entry name" value="DOPA-like"/>
    <property type="match status" value="1"/>
</dbReference>
<gene>
    <name evidence="1" type="ORF">AZI86_02150</name>
</gene>
<dbReference type="Pfam" id="PF08883">
    <property type="entry name" value="DOPA_dioxygen"/>
    <property type="match status" value="1"/>
</dbReference>
<comment type="caution">
    <text evidence="1">The sequence shown here is derived from an EMBL/GenBank/DDBJ whole genome shotgun (WGS) entry which is preliminary data.</text>
</comment>
<sequence length="86" mass="9962">MLPAGFPREFDAHFYFDLSSKERAEELLQRAIEEFRDQKVFVGQLIPEAIGPHPTPMFEINFPKSLFTDVVVWLMHERKGLSILVG</sequence>
<reference evidence="1 2" key="1">
    <citation type="submission" date="2016-03" db="EMBL/GenBank/DDBJ databases">
        <authorList>
            <person name="Ploux O."/>
        </authorList>
    </citation>
    <scope>NUCLEOTIDE SEQUENCE [LARGE SCALE GENOMIC DNA]</scope>
    <source>
        <strain evidence="1 2">R0</strain>
    </source>
</reference>
<dbReference type="AlphaFoldDB" id="A0A150WNC9"/>
<accession>A0A150WNC9</accession>
<dbReference type="InterPro" id="IPR023389">
    <property type="entry name" value="DOPA-like_sf"/>
</dbReference>
<evidence type="ECO:0000313" key="1">
    <source>
        <dbReference type="EMBL" id="KYG65898.1"/>
    </source>
</evidence>
<organism evidence="1 2">
    <name type="scientific">Bdellovibrio bacteriovorus</name>
    <dbReference type="NCBI Taxonomy" id="959"/>
    <lineage>
        <taxon>Bacteria</taxon>
        <taxon>Pseudomonadati</taxon>
        <taxon>Bdellovibrionota</taxon>
        <taxon>Bdellovibrionia</taxon>
        <taxon>Bdellovibrionales</taxon>
        <taxon>Pseudobdellovibrionaceae</taxon>
        <taxon>Bdellovibrio</taxon>
    </lineage>
</organism>
<proteinExistence type="predicted"/>
<evidence type="ECO:0000313" key="2">
    <source>
        <dbReference type="Proteomes" id="UP000075320"/>
    </source>
</evidence>
<dbReference type="PANTHER" id="PTHR36423:SF2">
    <property type="entry name" value="AFR070WP"/>
    <property type="match status" value="1"/>
</dbReference>
<dbReference type="PANTHER" id="PTHR36423">
    <property type="entry name" value="AFR070WP"/>
    <property type="match status" value="1"/>
</dbReference>
<dbReference type="InterPro" id="IPR014980">
    <property type="entry name" value="DOPA_dioxygen"/>
</dbReference>
<dbReference type="Gene3D" id="3.30.70.1240">
    <property type="entry name" value="DOPA-like domains"/>
    <property type="match status" value="1"/>
</dbReference>
<dbReference type="EMBL" id="LUKE01000001">
    <property type="protein sequence ID" value="KYG65898.1"/>
    <property type="molecule type" value="Genomic_DNA"/>
</dbReference>
<dbReference type="Proteomes" id="UP000075320">
    <property type="component" value="Unassembled WGS sequence"/>
</dbReference>
<keyword evidence="2" id="KW-1185">Reference proteome</keyword>